<dbReference type="Proteomes" id="UP000887013">
    <property type="component" value="Unassembled WGS sequence"/>
</dbReference>
<evidence type="ECO:0008006" key="4">
    <source>
        <dbReference type="Google" id="ProtNLM"/>
    </source>
</evidence>
<evidence type="ECO:0000256" key="1">
    <source>
        <dbReference type="SAM" id="SignalP"/>
    </source>
</evidence>
<gene>
    <name evidence="2" type="ORF">NPIL_466011</name>
</gene>
<keyword evidence="3" id="KW-1185">Reference proteome</keyword>
<keyword evidence="1" id="KW-0732">Signal</keyword>
<accession>A0A8X6PKR0</accession>
<sequence>MLLAKVIVILNLNWAFEIFHSLLDDTGVTVTAVVRKQMEFIERDVILISFLARMNGFLIDSELRSCTFRPQRSITLTRKYLIRVLLINSPRHVDRKLP</sequence>
<reference evidence="2" key="1">
    <citation type="submission" date="2020-08" db="EMBL/GenBank/DDBJ databases">
        <title>Multicomponent nature underlies the extraordinary mechanical properties of spider dragline silk.</title>
        <authorList>
            <person name="Kono N."/>
            <person name="Nakamura H."/>
            <person name="Mori M."/>
            <person name="Yoshida Y."/>
            <person name="Ohtoshi R."/>
            <person name="Malay A.D."/>
            <person name="Moran D.A.P."/>
            <person name="Tomita M."/>
            <person name="Numata K."/>
            <person name="Arakawa K."/>
        </authorList>
    </citation>
    <scope>NUCLEOTIDE SEQUENCE</scope>
</reference>
<dbReference type="EMBL" id="BMAW01071072">
    <property type="protein sequence ID" value="GFT76414.1"/>
    <property type="molecule type" value="Genomic_DNA"/>
</dbReference>
<feature type="signal peptide" evidence="1">
    <location>
        <begin position="1"/>
        <end position="15"/>
    </location>
</feature>
<feature type="chain" id="PRO_5036501812" description="Secreted protein" evidence="1">
    <location>
        <begin position="16"/>
        <end position="98"/>
    </location>
</feature>
<protein>
    <recommendedName>
        <fullName evidence="4">Secreted protein</fullName>
    </recommendedName>
</protein>
<name>A0A8X6PKR0_NEPPI</name>
<organism evidence="2 3">
    <name type="scientific">Nephila pilipes</name>
    <name type="common">Giant wood spider</name>
    <name type="synonym">Nephila maculata</name>
    <dbReference type="NCBI Taxonomy" id="299642"/>
    <lineage>
        <taxon>Eukaryota</taxon>
        <taxon>Metazoa</taxon>
        <taxon>Ecdysozoa</taxon>
        <taxon>Arthropoda</taxon>
        <taxon>Chelicerata</taxon>
        <taxon>Arachnida</taxon>
        <taxon>Araneae</taxon>
        <taxon>Araneomorphae</taxon>
        <taxon>Entelegynae</taxon>
        <taxon>Araneoidea</taxon>
        <taxon>Nephilidae</taxon>
        <taxon>Nephila</taxon>
    </lineage>
</organism>
<proteinExistence type="predicted"/>
<evidence type="ECO:0000313" key="2">
    <source>
        <dbReference type="EMBL" id="GFT76414.1"/>
    </source>
</evidence>
<evidence type="ECO:0000313" key="3">
    <source>
        <dbReference type="Proteomes" id="UP000887013"/>
    </source>
</evidence>
<dbReference type="AlphaFoldDB" id="A0A8X6PKR0"/>
<comment type="caution">
    <text evidence="2">The sequence shown here is derived from an EMBL/GenBank/DDBJ whole genome shotgun (WGS) entry which is preliminary data.</text>
</comment>